<keyword evidence="2" id="KW-1185">Reference proteome</keyword>
<organism evidence="1 2">
    <name type="scientific">Thelephora terrestris</name>
    <dbReference type="NCBI Taxonomy" id="56493"/>
    <lineage>
        <taxon>Eukaryota</taxon>
        <taxon>Fungi</taxon>
        <taxon>Dikarya</taxon>
        <taxon>Basidiomycota</taxon>
        <taxon>Agaricomycotina</taxon>
        <taxon>Agaricomycetes</taxon>
        <taxon>Thelephorales</taxon>
        <taxon>Thelephoraceae</taxon>
        <taxon>Thelephora</taxon>
    </lineage>
</organism>
<dbReference type="AlphaFoldDB" id="A0A9P6L5F4"/>
<protein>
    <submittedName>
        <fullName evidence="1">Uncharacterized protein</fullName>
    </submittedName>
</protein>
<evidence type="ECO:0000313" key="2">
    <source>
        <dbReference type="Proteomes" id="UP000736335"/>
    </source>
</evidence>
<accession>A0A9P6L5F4</accession>
<gene>
    <name evidence="1" type="ORF">BJ322DRAFT_1022100</name>
</gene>
<evidence type="ECO:0000313" key="1">
    <source>
        <dbReference type="EMBL" id="KAF9783436.1"/>
    </source>
</evidence>
<reference evidence="1" key="1">
    <citation type="journal article" date="2020" name="Nat. Commun.">
        <title>Large-scale genome sequencing of mycorrhizal fungi provides insights into the early evolution of symbiotic traits.</title>
        <authorList>
            <person name="Miyauchi S."/>
            <person name="Kiss E."/>
            <person name="Kuo A."/>
            <person name="Drula E."/>
            <person name="Kohler A."/>
            <person name="Sanchez-Garcia M."/>
            <person name="Morin E."/>
            <person name="Andreopoulos B."/>
            <person name="Barry K.W."/>
            <person name="Bonito G."/>
            <person name="Buee M."/>
            <person name="Carver A."/>
            <person name="Chen C."/>
            <person name="Cichocki N."/>
            <person name="Clum A."/>
            <person name="Culley D."/>
            <person name="Crous P.W."/>
            <person name="Fauchery L."/>
            <person name="Girlanda M."/>
            <person name="Hayes R.D."/>
            <person name="Keri Z."/>
            <person name="LaButti K."/>
            <person name="Lipzen A."/>
            <person name="Lombard V."/>
            <person name="Magnuson J."/>
            <person name="Maillard F."/>
            <person name="Murat C."/>
            <person name="Nolan M."/>
            <person name="Ohm R.A."/>
            <person name="Pangilinan J."/>
            <person name="Pereira M.F."/>
            <person name="Perotto S."/>
            <person name="Peter M."/>
            <person name="Pfister S."/>
            <person name="Riley R."/>
            <person name="Sitrit Y."/>
            <person name="Stielow J.B."/>
            <person name="Szollosi G."/>
            <person name="Zifcakova L."/>
            <person name="Stursova M."/>
            <person name="Spatafora J.W."/>
            <person name="Tedersoo L."/>
            <person name="Vaario L.M."/>
            <person name="Yamada A."/>
            <person name="Yan M."/>
            <person name="Wang P."/>
            <person name="Xu J."/>
            <person name="Bruns T."/>
            <person name="Baldrian P."/>
            <person name="Vilgalys R."/>
            <person name="Dunand C."/>
            <person name="Henrissat B."/>
            <person name="Grigoriev I.V."/>
            <person name="Hibbett D."/>
            <person name="Nagy L.G."/>
            <person name="Martin F.M."/>
        </authorList>
    </citation>
    <scope>NUCLEOTIDE SEQUENCE</scope>
    <source>
        <strain evidence="1">UH-Tt-Lm1</strain>
    </source>
</reference>
<name>A0A9P6L5F4_9AGAM</name>
<dbReference type="EMBL" id="WIUZ02000010">
    <property type="protein sequence ID" value="KAF9783436.1"/>
    <property type="molecule type" value="Genomic_DNA"/>
</dbReference>
<dbReference type="Proteomes" id="UP000736335">
    <property type="component" value="Unassembled WGS sequence"/>
</dbReference>
<proteinExistence type="predicted"/>
<comment type="caution">
    <text evidence="1">The sequence shown here is derived from an EMBL/GenBank/DDBJ whole genome shotgun (WGS) entry which is preliminary data.</text>
</comment>
<reference evidence="1" key="2">
    <citation type="submission" date="2020-11" db="EMBL/GenBank/DDBJ databases">
        <authorList>
            <consortium name="DOE Joint Genome Institute"/>
            <person name="Kuo A."/>
            <person name="Miyauchi S."/>
            <person name="Kiss E."/>
            <person name="Drula E."/>
            <person name="Kohler A."/>
            <person name="Sanchez-Garcia M."/>
            <person name="Andreopoulos B."/>
            <person name="Barry K.W."/>
            <person name="Bonito G."/>
            <person name="Buee M."/>
            <person name="Carver A."/>
            <person name="Chen C."/>
            <person name="Cichocki N."/>
            <person name="Clum A."/>
            <person name="Culley D."/>
            <person name="Crous P.W."/>
            <person name="Fauchery L."/>
            <person name="Girlanda M."/>
            <person name="Hayes R."/>
            <person name="Keri Z."/>
            <person name="Labutti K."/>
            <person name="Lipzen A."/>
            <person name="Lombard V."/>
            <person name="Magnuson J."/>
            <person name="Maillard F."/>
            <person name="Morin E."/>
            <person name="Murat C."/>
            <person name="Nolan M."/>
            <person name="Ohm R."/>
            <person name="Pangilinan J."/>
            <person name="Pereira M."/>
            <person name="Perotto S."/>
            <person name="Peter M."/>
            <person name="Riley R."/>
            <person name="Sitrit Y."/>
            <person name="Stielow B."/>
            <person name="Szollosi G."/>
            <person name="Zifcakova L."/>
            <person name="Stursova M."/>
            <person name="Spatafora J.W."/>
            <person name="Tedersoo L."/>
            <person name="Vaario L.-M."/>
            <person name="Yamada A."/>
            <person name="Yan M."/>
            <person name="Wang P."/>
            <person name="Xu J."/>
            <person name="Bruns T."/>
            <person name="Baldrian P."/>
            <person name="Vilgalys R."/>
            <person name="Henrissat B."/>
            <person name="Grigoriev I.V."/>
            <person name="Hibbett D."/>
            <person name="Nagy L.G."/>
            <person name="Martin F.M."/>
        </authorList>
    </citation>
    <scope>NUCLEOTIDE SEQUENCE</scope>
    <source>
        <strain evidence="1">UH-Tt-Lm1</strain>
    </source>
</reference>
<sequence>MPFSTQEITLLQAKLKEEFDSGPLWVNGALSSILSEGTLPQVEGDTTVDSHLDPLLPSFNDVEDVDSVVSAINVPYDIHPEDLFGPTSCQTPNDELLAGTIQPADLSGLKHMSQFVNVELSGCAFQPGDHSDPACQSPNSEPLPCIIQARDDFGSVDLSMYNQLSASFFQPEDCFVPTYQSDDKLLAENIQAGDSFDFLDQSAYDDLLIPGLQLGGMYVDSPEASE</sequence>